<dbReference type="Proteomes" id="UP001139971">
    <property type="component" value="Unassembled WGS sequence"/>
</dbReference>
<dbReference type="EMBL" id="JAOVZO020000014">
    <property type="protein sequence ID" value="MDC8012746.1"/>
    <property type="molecule type" value="Genomic_DNA"/>
</dbReference>
<gene>
    <name evidence="1" type="ORF">OD750_009325</name>
</gene>
<dbReference type="RefSeq" id="WP_263544921.1">
    <property type="nucleotide sequence ID" value="NZ_JAOVZO020000014.1"/>
</dbReference>
<sequence>MNFAIHRERLARFAGFTSSLRWLVLALFVAAALPQRAAHAQAWLLSQSDRMAYLQYYAPVIMQRAEENSSKRGRDWLSNYDFDRDGNFANNRYTWANLLPQYIAASTAGSGAYQNWRIRPTLYTSALEFMDGGSKGLVLLFHVYHPVDKKANEIHDWERIEIVVRGVTGVPGGAGEYVGHVTITSHKDHVLRSYGSPDLNFMQVAGGRHVMIWQADEDNTELGTHGHELHFVQDSYATIAARVAASASAEVEVTNDDDKSVHYVWVPETSQAAVAAWNARAISYAYAAPLAAGVDGTVSWFAVNRITYELQDLADVFASQWSGANWSLNWTSDVTADILLDSPIVDESGTTQVPSGLQRFYLGSRDTQSSNLTDGREGVLAKAWFWGGYSAETNADTISGSDKLDGYGGAGRDSYNRNRADASGDYASLGAYWRQHDFLVHSGAIDTREHYEAGVWLPAGWHLPQNGGYDGRWAQVYDDRVNVDGLNVAMPSSVRGCGATKTATATVSGGSLPYTLTWTNVLSQAPNGLSAQVASGATATLVVGSADGQSATRTFQNQTGCRPDPGGNH</sequence>
<comment type="caution">
    <text evidence="1">The sequence shown here is derived from an EMBL/GenBank/DDBJ whole genome shotgun (WGS) entry which is preliminary data.</text>
</comment>
<evidence type="ECO:0000313" key="2">
    <source>
        <dbReference type="Proteomes" id="UP001139971"/>
    </source>
</evidence>
<protein>
    <submittedName>
        <fullName evidence="1">Uncharacterized protein</fullName>
    </submittedName>
</protein>
<proteinExistence type="predicted"/>
<reference evidence="1" key="1">
    <citation type="submission" date="2023-02" db="EMBL/GenBank/DDBJ databases">
        <title>Tahibacter soli sp. nov. isolated from soil.</title>
        <authorList>
            <person name="Baek J.H."/>
            <person name="Lee J.K."/>
            <person name="Choi D.G."/>
            <person name="Jeon C.O."/>
        </authorList>
    </citation>
    <scope>NUCLEOTIDE SEQUENCE</scope>
    <source>
        <strain evidence="1">BL</strain>
    </source>
</reference>
<name>A0A9X4BHE5_9GAMM</name>
<organism evidence="1 2">
    <name type="scientific">Tahibacter soli</name>
    <dbReference type="NCBI Taxonomy" id="2983605"/>
    <lineage>
        <taxon>Bacteria</taxon>
        <taxon>Pseudomonadati</taxon>
        <taxon>Pseudomonadota</taxon>
        <taxon>Gammaproteobacteria</taxon>
        <taxon>Lysobacterales</taxon>
        <taxon>Rhodanobacteraceae</taxon>
        <taxon>Tahibacter</taxon>
    </lineage>
</organism>
<dbReference type="AlphaFoldDB" id="A0A9X4BHE5"/>
<evidence type="ECO:0000313" key="1">
    <source>
        <dbReference type="EMBL" id="MDC8012746.1"/>
    </source>
</evidence>
<accession>A0A9X4BHE5</accession>
<keyword evidence="2" id="KW-1185">Reference proteome</keyword>